<reference evidence="2" key="1">
    <citation type="submission" date="2019-09" db="EMBL/GenBank/DDBJ databases">
        <title>Characterisation of the sponge microbiome using genome-centric metagenomics.</title>
        <authorList>
            <person name="Engelberts J.P."/>
            <person name="Robbins S.J."/>
            <person name="De Goeij J.M."/>
            <person name="Aranda M."/>
            <person name="Bell S.C."/>
            <person name="Webster N.S."/>
        </authorList>
    </citation>
    <scope>NUCLEOTIDE SEQUENCE</scope>
    <source>
        <strain evidence="2">SB0675_bin_29</strain>
    </source>
</reference>
<feature type="region of interest" description="Disordered" evidence="1">
    <location>
        <begin position="1"/>
        <end position="25"/>
    </location>
</feature>
<evidence type="ECO:0000256" key="1">
    <source>
        <dbReference type="SAM" id="MobiDB-lite"/>
    </source>
</evidence>
<sequence length="98" mass="11345">MPARGRETTRPPRRPHEETARLGDEIYERDIRPQVEADHQGEYVAIDVDSGSWAISDDLRAAAKRLRTQRPGAIDVWLLRVGYRALRHFWGRPIRSAE</sequence>
<accession>A0A6B1FSV5</accession>
<comment type="caution">
    <text evidence="2">The sequence shown here is derived from an EMBL/GenBank/DDBJ whole genome shotgun (WGS) entry which is preliminary data.</text>
</comment>
<dbReference type="EMBL" id="VYDA01000099">
    <property type="protein sequence ID" value="MYH60702.1"/>
    <property type="molecule type" value="Genomic_DNA"/>
</dbReference>
<gene>
    <name evidence="2" type="ORF">F4148_02695</name>
</gene>
<proteinExistence type="predicted"/>
<evidence type="ECO:0000313" key="2">
    <source>
        <dbReference type="EMBL" id="MYH60702.1"/>
    </source>
</evidence>
<name>A0A6B1FSV5_9CHLR</name>
<dbReference type="AlphaFoldDB" id="A0A6B1FSV5"/>
<organism evidence="2">
    <name type="scientific">Caldilineaceae bacterium SB0675_bin_29</name>
    <dbReference type="NCBI Taxonomy" id="2605266"/>
    <lineage>
        <taxon>Bacteria</taxon>
        <taxon>Bacillati</taxon>
        <taxon>Chloroflexota</taxon>
        <taxon>Caldilineae</taxon>
        <taxon>Caldilineales</taxon>
        <taxon>Caldilineaceae</taxon>
    </lineage>
</organism>
<protein>
    <submittedName>
        <fullName evidence="2">Uncharacterized protein</fullName>
    </submittedName>
</protein>